<gene>
    <name evidence="2" type="ORF">K435DRAFT_873317</name>
</gene>
<feature type="region of interest" description="Disordered" evidence="1">
    <location>
        <begin position="78"/>
        <end position="120"/>
    </location>
</feature>
<proteinExistence type="predicted"/>
<evidence type="ECO:0000256" key="1">
    <source>
        <dbReference type="SAM" id="MobiDB-lite"/>
    </source>
</evidence>
<feature type="compositionally biased region" description="Low complexity" evidence="1">
    <location>
        <begin position="8"/>
        <end position="50"/>
    </location>
</feature>
<feature type="compositionally biased region" description="Basic and acidic residues" evidence="1">
    <location>
        <begin position="103"/>
        <end position="120"/>
    </location>
</feature>
<dbReference type="AlphaFoldDB" id="A0A4S8KZW0"/>
<keyword evidence="3" id="KW-1185">Reference proteome</keyword>
<evidence type="ECO:0000313" key="2">
    <source>
        <dbReference type="EMBL" id="THU81481.1"/>
    </source>
</evidence>
<accession>A0A4S8KZW0</accession>
<feature type="compositionally biased region" description="Basic and acidic residues" evidence="1">
    <location>
        <begin position="153"/>
        <end position="163"/>
    </location>
</feature>
<feature type="compositionally biased region" description="Basic residues" evidence="1">
    <location>
        <begin position="90"/>
        <end position="102"/>
    </location>
</feature>
<feature type="region of interest" description="Disordered" evidence="1">
    <location>
        <begin position="144"/>
        <end position="163"/>
    </location>
</feature>
<dbReference type="EMBL" id="ML179806">
    <property type="protein sequence ID" value="THU81481.1"/>
    <property type="molecule type" value="Genomic_DNA"/>
</dbReference>
<reference evidence="2 3" key="1">
    <citation type="journal article" date="2019" name="Nat. Ecol. Evol.">
        <title>Megaphylogeny resolves global patterns of mushroom evolution.</title>
        <authorList>
            <person name="Varga T."/>
            <person name="Krizsan K."/>
            <person name="Foldi C."/>
            <person name="Dima B."/>
            <person name="Sanchez-Garcia M."/>
            <person name="Sanchez-Ramirez S."/>
            <person name="Szollosi G.J."/>
            <person name="Szarkandi J.G."/>
            <person name="Papp V."/>
            <person name="Albert L."/>
            <person name="Andreopoulos W."/>
            <person name="Angelini C."/>
            <person name="Antonin V."/>
            <person name="Barry K.W."/>
            <person name="Bougher N.L."/>
            <person name="Buchanan P."/>
            <person name="Buyck B."/>
            <person name="Bense V."/>
            <person name="Catcheside P."/>
            <person name="Chovatia M."/>
            <person name="Cooper J."/>
            <person name="Damon W."/>
            <person name="Desjardin D."/>
            <person name="Finy P."/>
            <person name="Geml J."/>
            <person name="Haridas S."/>
            <person name="Hughes K."/>
            <person name="Justo A."/>
            <person name="Karasinski D."/>
            <person name="Kautmanova I."/>
            <person name="Kiss B."/>
            <person name="Kocsube S."/>
            <person name="Kotiranta H."/>
            <person name="LaButti K.M."/>
            <person name="Lechner B.E."/>
            <person name="Liimatainen K."/>
            <person name="Lipzen A."/>
            <person name="Lukacs Z."/>
            <person name="Mihaltcheva S."/>
            <person name="Morgado L.N."/>
            <person name="Niskanen T."/>
            <person name="Noordeloos M.E."/>
            <person name="Ohm R.A."/>
            <person name="Ortiz-Santana B."/>
            <person name="Ovrebo C."/>
            <person name="Racz N."/>
            <person name="Riley R."/>
            <person name="Savchenko A."/>
            <person name="Shiryaev A."/>
            <person name="Soop K."/>
            <person name="Spirin V."/>
            <person name="Szebenyi C."/>
            <person name="Tomsovsky M."/>
            <person name="Tulloss R.E."/>
            <person name="Uehling J."/>
            <person name="Grigoriev I.V."/>
            <person name="Vagvolgyi C."/>
            <person name="Papp T."/>
            <person name="Martin F.M."/>
            <person name="Miettinen O."/>
            <person name="Hibbett D.S."/>
            <person name="Nagy L.G."/>
        </authorList>
    </citation>
    <scope>NUCLEOTIDE SEQUENCE [LARGE SCALE GENOMIC DNA]</scope>
    <source>
        <strain evidence="2 3">CBS 962.96</strain>
    </source>
</reference>
<protein>
    <submittedName>
        <fullName evidence="2">Uncharacterized protein</fullName>
    </submittedName>
</protein>
<evidence type="ECO:0000313" key="3">
    <source>
        <dbReference type="Proteomes" id="UP000297245"/>
    </source>
</evidence>
<feature type="region of interest" description="Disordered" evidence="1">
    <location>
        <begin position="1"/>
        <end position="57"/>
    </location>
</feature>
<sequence length="163" mass="16744">MASGMGMDQDNSSSNTNSTNNDSGADNSSSSKSNSTDNAASSDSSQADSNPGNFGGCFEILAGLNHTGHPLLQRVPALPERRALSSRTSSSRRHLTTRRAAAKHADTGADPAADTKDNEKAGSVGDIVAALDFNIAGPVSVVNDATKALDIPTKTDKPKSNKT</sequence>
<dbReference type="Proteomes" id="UP000297245">
    <property type="component" value="Unassembled WGS sequence"/>
</dbReference>
<organism evidence="2 3">
    <name type="scientific">Dendrothele bispora (strain CBS 962.96)</name>
    <dbReference type="NCBI Taxonomy" id="1314807"/>
    <lineage>
        <taxon>Eukaryota</taxon>
        <taxon>Fungi</taxon>
        <taxon>Dikarya</taxon>
        <taxon>Basidiomycota</taxon>
        <taxon>Agaricomycotina</taxon>
        <taxon>Agaricomycetes</taxon>
        <taxon>Agaricomycetidae</taxon>
        <taxon>Agaricales</taxon>
        <taxon>Agaricales incertae sedis</taxon>
        <taxon>Dendrothele</taxon>
    </lineage>
</organism>
<name>A0A4S8KZW0_DENBC</name>